<evidence type="ECO:0000313" key="3">
    <source>
        <dbReference type="WBParaSite" id="maker-unitig_20390-snap-gene-0.2-mRNA-1"/>
    </source>
</evidence>
<dbReference type="Proteomes" id="UP000095280">
    <property type="component" value="Unplaced"/>
</dbReference>
<dbReference type="Gene3D" id="1.25.10.10">
    <property type="entry name" value="Leucine-rich Repeat Variant"/>
    <property type="match status" value="1"/>
</dbReference>
<feature type="compositionally biased region" description="Polar residues" evidence="1">
    <location>
        <begin position="51"/>
        <end position="74"/>
    </location>
</feature>
<proteinExistence type="predicted"/>
<organism evidence="2 3">
    <name type="scientific">Macrostomum lignano</name>
    <dbReference type="NCBI Taxonomy" id="282301"/>
    <lineage>
        <taxon>Eukaryota</taxon>
        <taxon>Metazoa</taxon>
        <taxon>Spiralia</taxon>
        <taxon>Lophotrochozoa</taxon>
        <taxon>Platyhelminthes</taxon>
        <taxon>Rhabditophora</taxon>
        <taxon>Macrostomorpha</taxon>
        <taxon>Macrostomida</taxon>
        <taxon>Macrostomidae</taxon>
        <taxon>Macrostomum</taxon>
    </lineage>
</organism>
<dbReference type="InterPro" id="IPR016024">
    <property type="entry name" value="ARM-type_fold"/>
</dbReference>
<protein>
    <submittedName>
        <fullName evidence="3">Cnd1 domain-containing protein</fullName>
    </submittedName>
</protein>
<accession>A0A1I8F5V1</accession>
<dbReference type="AlphaFoldDB" id="A0A1I8F5V1"/>
<evidence type="ECO:0000313" key="2">
    <source>
        <dbReference type="Proteomes" id="UP000095280"/>
    </source>
</evidence>
<evidence type="ECO:0000256" key="1">
    <source>
        <dbReference type="SAM" id="MobiDB-lite"/>
    </source>
</evidence>
<reference evidence="3" key="1">
    <citation type="submission" date="2016-11" db="UniProtKB">
        <authorList>
            <consortium name="WormBaseParasite"/>
        </authorList>
    </citation>
    <scope>IDENTIFICATION</scope>
</reference>
<name>A0A1I8F5V1_9PLAT</name>
<dbReference type="InterPro" id="IPR011989">
    <property type="entry name" value="ARM-like"/>
</dbReference>
<keyword evidence="2" id="KW-1185">Reference proteome</keyword>
<dbReference type="SUPFAM" id="SSF48371">
    <property type="entry name" value="ARM repeat"/>
    <property type="match status" value="1"/>
</dbReference>
<sequence>LSRVQYHITSSRAKTSSSNAEISIENFEIINCTLANAKQFKVRTQCLKNVSTPGSTTDRTNANAAVRPSGSNRSQCRRVSSTRGRRSRRVNRAIVSNDPPTRFFWHTKSAPTCLRRSRKLLCQTVAQPRFRCDSLKAWAIVSYRTCKYECAWVLTICCLADRRTVGEAAGTLALQPIELVNKLAGLLPTLSANVRMARPNFGLRLLPALTSLLDSRRIVRRVGCHFAVAASLSFLTYFGQCPTSSKIASQEPASYSGKMCFIICDAVLTSGDDNELIPALRVFGNFASSMTLLPNCVLADNLLAKMRPLLDHSDAKVRLQVLFFTSIASDGPDTFLDQIADAEKSRRRKLSEGFLETLTLSDTRAHATACC</sequence>
<feature type="region of interest" description="Disordered" evidence="1">
    <location>
        <begin position="51"/>
        <end position="82"/>
    </location>
</feature>
<dbReference type="WBParaSite" id="maker-unitig_20390-snap-gene-0.2-mRNA-1">
    <property type="protein sequence ID" value="maker-unitig_20390-snap-gene-0.2-mRNA-1"/>
    <property type="gene ID" value="maker-unitig_20390-snap-gene-0.2"/>
</dbReference>